<dbReference type="AlphaFoldDB" id="A0A9P9ISB2"/>
<reference evidence="3" key="1">
    <citation type="journal article" date="2021" name="Nat. Commun.">
        <title>Genetic determinants of endophytism in the Arabidopsis root mycobiome.</title>
        <authorList>
            <person name="Mesny F."/>
            <person name="Miyauchi S."/>
            <person name="Thiergart T."/>
            <person name="Pickel B."/>
            <person name="Atanasova L."/>
            <person name="Karlsson M."/>
            <person name="Huettel B."/>
            <person name="Barry K.W."/>
            <person name="Haridas S."/>
            <person name="Chen C."/>
            <person name="Bauer D."/>
            <person name="Andreopoulos W."/>
            <person name="Pangilinan J."/>
            <person name="LaButti K."/>
            <person name="Riley R."/>
            <person name="Lipzen A."/>
            <person name="Clum A."/>
            <person name="Drula E."/>
            <person name="Henrissat B."/>
            <person name="Kohler A."/>
            <person name="Grigoriev I.V."/>
            <person name="Martin F.M."/>
            <person name="Hacquard S."/>
        </authorList>
    </citation>
    <scope>NUCLEOTIDE SEQUENCE</scope>
    <source>
        <strain evidence="3">MPI-CAGE-CH-0243</strain>
    </source>
</reference>
<dbReference type="PANTHER" id="PTHR43625:SF78">
    <property type="entry name" value="PYRIDOXAL REDUCTASE-RELATED"/>
    <property type="match status" value="1"/>
</dbReference>
<comment type="caution">
    <text evidence="3">The sequence shown here is derived from an EMBL/GenBank/DDBJ whole genome shotgun (WGS) entry which is preliminary data.</text>
</comment>
<keyword evidence="4" id="KW-1185">Reference proteome</keyword>
<evidence type="ECO:0000313" key="3">
    <source>
        <dbReference type="EMBL" id="KAH7130606.1"/>
    </source>
</evidence>
<dbReference type="Pfam" id="PF00248">
    <property type="entry name" value="Aldo_ket_red"/>
    <property type="match status" value="1"/>
</dbReference>
<dbReference type="InterPro" id="IPR050791">
    <property type="entry name" value="Aldo-Keto_reductase"/>
</dbReference>
<evidence type="ECO:0000256" key="1">
    <source>
        <dbReference type="ARBA" id="ARBA00023002"/>
    </source>
</evidence>
<dbReference type="InterPro" id="IPR036812">
    <property type="entry name" value="NAD(P)_OxRdtase_dom_sf"/>
</dbReference>
<evidence type="ECO:0000259" key="2">
    <source>
        <dbReference type="Pfam" id="PF00248"/>
    </source>
</evidence>
<keyword evidence="1" id="KW-0560">Oxidoreductase</keyword>
<dbReference type="OrthoDB" id="37537at2759"/>
<dbReference type="Gene3D" id="3.20.20.100">
    <property type="entry name" value="NADP-dependent oxidoreductase domain"/>
    <property type="match status" value="1"/>
</dbReference>
<dbReference type="EMBL" id="JAGMWT010000004">
    <property type="protein sequence ID" value="KAH7130606.1"/>
    <property type="molecule type" value="Genomic_DNA"/>
</dbReference>
<gene>
    <name evidence="3" type="ORF">B0J11DRAFT_523583</name>
</gene>
<dbReference type="SUPFAM" id="SSF51430">
    <property type="entry name" value="NAD(P)-linked oxidoreductase"/>
    <property type="match status" value="1"/>
</dbReference>
<evidence type="ECO:0000313" key="4">
    <source>
        <dbReference type="Proteomes" id="UP000700596"/>
    </source>
</evidence>
<dbReference type="Proteomes" id="UP000700596">
    <property type="component" value="Unassembled WGS sequence"/>
</dbReference>
<dbReference type="PANTHER" id="PTHR43625">
    <property type="entry name" value="AFLATOXIN B1 ALDEHYDE REDUCTASE"/>
    <property type="match status" value="1"/>
</dbReference>
<dbReference type="InterPro" id="IPR023210">
    <property type="entry name" value="NADP_OxRdtase_dom"/>
</dbReference>
<dbReference type="CDD" id="cd19077">
    <property type="entry name" value="AKR_AKR8A1-2"/>
    <property type="match status" value="1"/>
</dbReference>
<protein>
    <submittedName>
        <fullName evidence="3">NADP-dependent oxidoreductase domain-containing protein</fullName>
    </submittedName>
</protein>
<accession>A0A9P9ISB2</accession>
<name>A0A9P9ISB2_9PLEO</name>
<proteinExistence type="predicted"/>
<feature type="domain" description="NADP-dependent oxidoreductase" evidence="2">
    <location>
        <begin position="65"/>
        <end position="365"/>
    </location>
</feature>
<organism evidence="3 4">
    <name type="scientific">Dendryphion nanum</name>
    <dbReference type="NCBI Taxonomy" id="256645"/>
    <lineage>
        <taxon>Eukaryota</taxon>
        <taxon>Fungi</taxon>
        <taxon>Dikarya</taxon>
        <taxon>Ascomycota</taxon>
        <taxon>Pezizomycotina</taxon>
        <taxon>Dothideomycetes</taxon>
        <taxon>Pleosporomycetidae</taxon>
        <taxon>Pleosporales</taxon>
        <taxon>Torulaceae</taxon>
        <taxon>Dendryphion</taxon>
    </lineage>
</organism>
<sequence>MSGAGIQRETPRTVEIESFKFATNSSLVFTIDPATTKHYTQNSYTKIKHAKPATMVKLVGKDIGNIGYGLMGLTWRGPKNPSQEQAFKAMRTALSLGAHAWNGGEIYGTPERNSLHLLNEYFTKYPEDADKVVLSIKGGLAAGGLMPDGSQKNIQRSIDECLKVLDGKKFLDLFECARVDPNVPIEDTISYIAEYVKAGKIGGISLSEVSANTIRRAHKVYPISAVEIEFSLWVTNPLENGVAKTCAELGIPIVAYSPLGRGFLTGQFKSYSDISEDPFLKHLPRFQPDVFDENLKLVKEVEKIASRKGKTPAQIAVGWVLAHSGKEGLGEIIPIPGATTSERIEENMKPAELSSEDLAALDEILAKFKPIGDRYQAGLNSLSDA</sequence>
<dbReference type="GO" id="GO:0005737">
    <property type="term" value="C:cytoplasm"/>
    <property type="evidence" value="ECO:0007669"/>
    <property type="project" value="TreeGrafter"/>
</dbReference>
<dbReference type="GO" id="GO:0016491">
    <property type="term" value="F:oxidoreductase activity"/>
    <property type="evidence" value="ECO:0007669"/>
    <property type="project" value="UniProtKB-KW"/>
</dbReference>